<dbReference type="EMBL" id="OX459119">
    <property type="protein sequence ID" value="CAI9094419.1"/>
    <property type="molecule type" value="Genomic_DNA"/>
</dbReference>
<dbReference type="GO" id="GO:0009813">
    <property type="term" value="P:flavonoid biosynthetic process"/>
    <property type="evidence" value="ECO:0007669"/>
    <property type="project" value="UniProtKB-ARBA"/>
</dbReference>
<organism evidence="8 9">
    <name type="scientific">Oldenlandia corymbosa var. corymbosa</name>
    <dbReference type="NCBI Taxonomy" id="529605"/>
    <lineage>
        <taxon>Eukaryota</taxon>
        <taxon>Viridiplantae</taxon>
        <taxon>Streptophyta</taxon>
        <taxon>Embryophyta</taxon>
        <taxon>Tracheophyta</taxon>
        <taxon>Spermatophyta</taxon>
        <taxon>Magnoliopsida</taxon>
        <taxon>eudicotyledons</taxon>
        <taxon>Gunneridae</taxon>
        <taxon>Pentapetalae</taxon>
        <taxon>asterids</taxon>
        <taxon>lamiids</taxon>
        <taxon>Gentianales</taxon>
        <taxon>Rubiaceae</taxon>
        <taxon>Rubioideae</taxon>
        <taxon>Spermacoceae</taxon>
        <taxon>Hedyotis-Oldenlandia complex</taxon>
        <taxon>Oldenlandia</taxon>
    </lineage>
</organism>
<evidence type="ECO:0000256" key="5">
    <source>
        <dbReference type="PIRSR" id="PIRSR005739-1"/>
    </source>
</evidence>
<sequence>MAEDHEEQGFSQALLLASAAWVPMVLNAVIRLDVLEIIAKAGPGSQLSASEITAKLSTVKPEEAAVNLDRMLALLAGNSVVTCSVEVVDGVVQRRYGLGPAGKYFVKGEQYGGASLSPLLAYLVDKDVMGTWYGLEAGILEGGTAFEKTHGAPLFKYIANDPRLMNFSNVAMTNYTELNIKKLLECYKGFENVKTLVDVGGARGQVLSMITSKYPNIKGINFDLPHVVGNAPSYPGVEHKGGDMFESVPEGDAILMKWILHLFDDEKCVKILKNCYKALPEDGKLYVLESIVPANPSESDIGEKSTLQIDLLRVAFASGPKERTEAEFKALAKKAGFKGIKLECLVCNLWVIVFQK</sequence>
<evidence type="ECO:0000259" key="7">
    <source>
        <dbReference type="Pfam" id="PF08100"/>
    </source>
</evidence>
<gene>
    <name evidence="8" type="ORF">OLC1_LOCUS5585</name>
</gene>
<evidence type="ECO:0000313" key="8">
    <source>
        <dbReference type="EMBL" id="CAI9094419.1"/>
    </source>
</evidence>
<dbReference type="InterPro" id="IPR029063">
    <property type="entry name" value="SAM-dependent_MTases_sf"/>
</dbReference>
<dbReference type="InterPro" id="IPR012967">
    <property type="entry name" value="COMT_dimerisation"/>
</dbReference>
<evidence type="ECO:0000256" key="4">
    <source>
        <dbReference type="ARBA" id="ARBA00034481"/>
    </source>
</evidence>
<feature type="domain" description="O-methyltransferase C-terminal" evidence="6">
    <location>
        <begin position="132"/>
        <end position="338"/>
    </location>
</feature>
<proteinExistence type="inferred from homology"/>
<keyword evidence="3" id="KW-0949">S-adenosyl-L-methionine</keyword>
<feature type="active site" description="Proton acceptor" evidence="5">
    <location>
        <position position="261"/>
    </location>
</feature>
<keyword evidence="1" id="KW-0489">Methyltransferase</keyword>
<dbReference type="GO" id="GO:0046983">
    <property type="term" value="F:protein dimerization activity"/>
    <property type="evidence" value="ECO:0007669"/>
    <property type="project" value="InterPro"/>
</dbReference>
<dbReference type="GO" id="GO:0032259">
    <property type="term" value="P:methylation"/>
    <property type="evidence" value="ECO:0007669"/>
    <property type="project" value="UniProtKB-KW"/>
</dbReference>
<dbReference type="GO" id="GO:0008757">
    <property type="term" value="F:S-adenosylmethionine-dependent methyltransferase activity"/>
    <property type="evidence" value="ECO:0007669"/>
    <property type="project" value="UniProtKB-ARBA"/>
</dbReference>
<name>A0AAV1CIH9_OLDCO</name>
<dbReference type="Gene3D" id="3.40.50.150">
    <property type="entry name" value="Vaccinia Virus protein VP39"/>
    <property type="match status" value="1"/>
</dbReference>
<dbReference type="Gene3D" id="1.10.10.10">
    <property type="entry name" value="Winged helix-like DNA-binding domain superfamily/Winged helix DNA-binding domain"/>
    <property type="match status" value="1"/>
</dbReference>
<evidence type="ECO:0000256" key="2">
    <source>
        <dbReference type="ARBA" id="ARBA00022679"/>
    </source>
</evidence>
<dbReference type="PANTHER" id="PTHR11746">
    <property type="entry name" value="O-METHYLTRANSFERASE"/>
    <property type="match status" value="1"/>
</dbReference>
<dbReference type="SUPFAM" id="SSF46785">
    <property type="entry name" value="Winged helix' DNA-binding domain"/>
    <property type="match status" value="1"/>
</dbReference>
<feature type="domain" description="O-methyltransferase dimerisation" evidence="7">
    <location>
        <begin position="16"/>
        <end position="107"/>
    </location>
</feature>
<dbReference type="PIRSF" id="PIRSF005739">
    <property type="entry name" value="O-mtase"/>
    <property type="match status" value="1"/>
</dbReference>
<keyword evidence="2" id="KW-0808">Transferase</keyword>
<protein>
    <submittedName>
        <fullName evidence="8">OLC1v1030158C1</fullName>
    </submittedName>
</protein>
<dbReference type="Proteomes" id="UP001161247">
    <property type="component" value="Chromosome 2"/>
</dbReference>
<dbReference type="InterPro" id="IPR001077">
    <property type="entry name" value="COMT_C"/>
</dbReference>
<dbReference type="FunFam" id="1.10.10.10:FF:000357">
    <property type="entry name" value="Caffeic acid 3-O-methyltransferase"/>
    <property type="match status" value="1"/>
</dbReference>
<evidence type="ECO:0000256" key="3">
    <source>
        <dbReference type="ARBA" id="ARBA00022691"/>
    </source>
</evidence>
<dbReference type="GO" id="GO:0008171">
    <property type="term" value="F:O-methyltransferase activity"/>
    <property type="evidence" value="ECO:0007669"/>
    <property type="project" value="InterPro"/>
</dbReference>
<comment type="similarity">
    <text evidence="4">Belongs to the class I-like SAM-binding methyltransferase superfamily. Cation-independent O-methyltransferase family. COMT subfamily.</text>
</comment>
<evidence type="ECO:0000313" key="9">
    <source>
        <dbReference type="Proteomes" id="UP001161247"/>
    </source>
</evidence>
<dbReference type="PROSITE" id="PS51683">
    <property type="entry name" value="SAM_OMT_II"/>
    <property type="match status" value="1"/>
</dbReference>
<dbReference type="Pfam" id="PF00891">
    <property type="entry name" value="Methyltransf_2"/>
    <property type="match status" value="1"/>
</dbReference>
<dbReference type="InterPro" id="IPR036390">
    <property type="entry name" value="WH_DNA-bd_sf"/>
</dbReference>
<dbReference type="InterPro" id="IPR016461">
    <property type="entry name" value="COMT-like"/>
</dbReference>
<evidence type="ECO:0000259" key="6">
    <source>
        <dbReference type="Pfam" id="PF00891"/>
    </source>
</evidence>
<dbReference type="InterPro" id="IPR036388">
    <property type="entry name" value="WH-like_DNA-bd_sf"/>
</dbReference>
<dbReference type="SUPFAM" id="SSF53335">
    <property type="entry name" value="S-adenosyl-L-methionine-dependent methyltransferases"/>
    <property type="match status" value="1"/>
</dbReference>
<keyword evidence="9" id="KW-1185">Reference proteome</keyword>
<dbReference type="Pfam" id="PF08100">
    <property type="entry name" value="Dimerisation"/>
    <property type="match status" value="1"/>
</dbReference>
<accession>A0AAV1CIH9</accession>
<evidence type="ECO:0000256" key="1">
    <source>
        <dbReference type="ARBA" id="ARBA00022603"/>
    </source>
</evidence>
<reference evidence="8" key="1">
    <citation type="submission" date="2023-03" db="EMBL/GenBank/DDBJ databases">
        <authorList>
            <person name="Julca I."/>
        </authorList>
    </citation>
    <scope>NUCLEOTIDE SEQUENCE</scope>
</reference>
<dbReference type="AlphaFoldDB" id="A0AAV1CIH9"/>